<dbReference type="EMBL" id="BT084410">
    <property type="protein sequence ID" value="ACR34763.1"/>
    <property type="molecule type" value="mRNA"/>
</dbReference>
<evidence type="ECO:0000313" key="1">
    <source>
        <dbReference type="EMBL" id="ACR34763.1"/>
    </source>
</evidence>
<accession>C4J0R3</accession>
<organism evidence="1">
    <name type="scientific">Zea mays</name>
    <name type="common">Maize</name>
    <dbReference type="NCBI Taxonomy" id="4577"/>
    <lineage>
        <taxon>Eukaryota</taxon>
        <taxon>Viridiplantae</taxon>
        <taxon>Streptophyta</taxon>
        <taxon>Embryophyta</taxon>
        <taxon>Tracheophyta</taxon>
        <taxon>Spermatophyta</taxon>
        <taxon>Magnoliopsida</taxon>
        <taxon>Liliopsida</taxon>
        <taxon>Poales</taxon>
        <taxon>Poaceae</taxon>
        <taxon>PACMAD clade</taxon>
        <taxon>Panicoideae</taxon>
        <taxon>Andropogonodae</taxon>
        <taxon>Andropogoneae</taxon>
        <taxon>Tripsacinae</taxon>
        <taxon>Zea</taxon>
    </lineage>
</organism>
<reference evidence="1" key="1">
    <citation type="journal article" date="2009" name="PLoS Genet.">
        <title>Sequencing, mapping, and analysis of 27,455 maize full-length cDNAs.</title>
        <authorList>
            <person name="Soderlund C."/>
            <person name="Descour A."/>
            <person name="Kudrna D."/>
            <person name="Bomhoff M."/>
            <person name="Boyd L."/>
            <person name="Currie J."/>
            <person name="Angelova A."/>
            <person name="Collura K."/>
            <person name="Wissotski M."/>
            <person name="Ashley E."/>
            <person name="Morrow D."/>
            <person name="Fernandes J."/>
            <person name="Walbot V."/>
            <person name="Yu Y."/>
        </authorList>
    </citation>
    <scope>NUCLEOTIDE SEQUENCE</scope>
    <source>
        <strain evidence="1">B73</strain>
    </source>
</reference>
<proteinExistence type="evidence at transcript level"/>
<name>C4J0R3_MAIZE</name>
<protein>
    <submittedName>
        <fullName evidence="1">Uncharacterized protein</fullName>
    </submittedName>
</protein>
<reference evidence="1" key="2">
    <citation type="submission" date="2012-06" db="EMBL/GenBank/DDBJ databases">
        <authorList>
            <person name="Yu Y."/>
            <person name="Currie J."/>
            <person name="Lomeli R."/>
            <person name="Angelova A."/>
            <person name="Collura K."/>
            <person name="Wissotski M."/>
            <person name="Campos D."/>
            <person name="Kudrna D."/>
            <person name="Golser W."/>
            <person name="Ashely E."/>
            <person name="Descour A."/>
            <person name="Fernandes J."/>
            <person name="Soderlund C."/>
            <person name="Walbot V."/>
        </authorList>
    </citation>
    <scope>NUCLEOTIDE SEQUENCE</scope>
    <source>
        <strain evidence="1">B73</strain>
    </source>
</reference>
<sequence length="82" mass="9357">MLGRQFPKGIWLGIAMDAGTRSPAEPWLCEGDFGFLAKWSSGWGSGEFRGAQVDRVEAIVGVARVRVRWFTMTEPWQQWQRL</sequence>
<dbReference type="AlphaFoldDB" id="C4J0R3"/>